<reference evidence="1" key="1">
    <citation type="submission" date="2022-10" db="EMBL/GenBank/DDBJ databases">
        <title>Complete Genome of Trichothecium roseum strain YXFP-22015, a Plant Pathogen Isolated from Citrus.</title>
        <authorList>
            <person name="Wang Y."/>
            <person name="Zhu L."/>
        </authorList>
    </citation>
    <scope>NUCLEOTIDE SEQUENCE</scope>
    <source>
        <strain evidence="1">YXFP-22015</strain>
    </source>
</reference>
<dbReference type="EMBL" id="CM047941">
    <property type="protein sequence ID" value="KAI9902706.1"/>
    <property type="molecule type" value="Genomic_DNA"/>
</dbReference>
<keyword evidence="2" id="KW-1185">Reference proteome</keyword>
<evidence type="ECO:0000313" key="2">
    <source>
        <dbReference type="Proteomes" id="UP001163324"/>
    </source>
</evidence>
<accession>A0ACC0V9Y5</accession>
<proteinExistence type="predicted"/>
<protein>
    <submittedName>
        <fullName evidence="1">Uncharacterized protein</fullName>
    </submittedName>
</protein>
<gene>
    <name evidence="1" type="ORF">N3K66_002058</name>
</gene>
<dbReference type="Proteomes" id="UP001163324">
    <property type="component" value="Chromosome 2"/>
</dbReference>
<sequence>MNRPGAVPQTMRGMPTGFGGQQPPQQQQGRSVSSRLPNGKMANTNSGWAFGGGVPMGGVGMQNAGRQMGGNVSFSQSLSASQPATPLDLSEFPSLSNNSQLPNANQGSMWSTPGNRNISGPVQRNQSTPLSSQQSGHDDLYNSSSRMASYRYGNQGNMPASLQGQSSTGDDFPPLNRGGNGLLSALTSGPRGSEVRSPPGIGAPGSSRPQEMSAPGLDQDANNSPPVGDGPPRALENEGPAGKKEDREGHAPDAVDPLSGMPTADRWGLKGLRTQMNNYPDYHAMIVGIDPNAFGLDMGSQDLISTQTYSLFDETPPRPLTSYSKVRLPECYNVTNVQDLYGKIPSFGDETLLWIFYSRPLDKAQHKAAQVLHSRNWRWHRKHHVWLTKDEHMQPTMVTQSYERGFYIVWDAQNWRKERRELTLYYNDLDGSLESDSTGQ</sequence>
<name>A0ACC0V9Y5_9HYPO</name>
<comment type="caution">
    <text evidence="1">The sequence shown here is derived from an EMBL/GenBank/DDBJ whole genome shotgun (WGS) entry which is preliminary data.</text>
</comment>
<organism evidence="1 2">
    <name type="scientific">Trichothecium roseum</name>
    <dbReference type="NCBI Taxonomy" id="47278"/>
    <lineage>
        <taxon>Eukaryota</taxon>
        <taxon>Fungi</taxon>
        <taxon>Dikarya</taxon>
        <taxon>Ascomycota</taxon>
        <taxon>Pezizomycotina</taxon>
        <taxon>Sordariomycetes</taxon>
        <taxon>Hypocreomycetidae</taxon>
        <taxon>Hypocreales</taxon>
        <taxon>Hypocreales incertae sedis</taxon>
        <taxon>Trichothecium</taxon>
    </lineage>
</organism>
<evidence type="ECO:0000313" key="1">
    <source>
        <dbReference type="EMBL" id="KAI9902706.1"/>
    </source>
</evidence>